<feature type="region of interest" description="Disordered" evidence="1">
    <location>
        <begin position="1"/>
        <end position="69"/>
    </location>
</feature>
<comment type="caution">
    <text evidence="2">The sequence shown here is derived from an EMBL/GenBank/DDBJ whole genome shotgun (WGS) entry which is preliminary data.</text>
</comment>
<feature type="compositionally biased region" description="Low complexity" evidence="1">
    <location>
        <begin position="28"/>
        <end position="44"/>
    </location>
</feature>
<reference evidence="2" key="1">
    <citation type="journal article" date="2023" name="Plant J.">
        <title>The genome of the king protea, Protea cynaroides.</title>
        <authorList>
            <person name="Chang J."/>
            <person name="Duong T.A."/>
            <person name="Schoeman C."/>
            <person name="Ma X."/>
            <person name="Roodt D."/>
            <person name="Barker N."/>
            <person name="Li Z."/>
            <person name="Van de Peer Y."/>
            <person name="Mizrachi E."/>
        </authorList>
    </citation>
    <scope>NUCLEOTIDE SEQUENCE</scope>
    <source>
        <tissue evidence="2">Young leaves</tissue>
    </source>
</reference>
<dbReference type="Pfam" id="PF15365">
    <property type="entry name" value="PNRC"/>
    <property type="match status" value="1"/>
</dbReference>
<dbReference type="PANTHER" id="PTHR33670:SF15">
    <property type="entry name" value="OS02G0797600 PROTEIN"/>
    <property type="match status" value="1"/>
</dbReference>
<organism evidence="2 3">
    <name type="scientific">Protea cynaroides</name>
    <dbReference type="NCBI Taxonomy" id="273540"/>
    <lineage>
        <taxon>Eukaryota</taxon>
        <taxon>Viridiplantae</taxon>
        <taxon>Streptophyta</taxon>
        <taxon>Embryophyta</taxon>
        <taxon>Tracheophyta</taxon>
        <taxon>Spermatophyta</taxon>
        <taxon>Magnoliopsida</taxon>
        <taxon>Proteales</taxon>
        <taxon>Proteaceae</taxon>
        <taxon>Protea</taxon>
    </lineage>
</organism>
<keyword evidence="3" id="KW-1185">Reference proteome</keyword>
<dbReference type="EMBL" id="JAMYWD010000012">
    <property type="protein sequence ID" value="KAJ4952428.1"/>
    <property type="molecule type" value="Genomic_DNA"/>
</dbReference>
<dbReference type="AlphaFoldDB" id="A0A9Q0JW36"/>
<gene>
    <name evidence="2" type="ORF">NE237_029260</name>
</gene>
<evidence type="ECO:0000313" key="2">
    <source>
        <dbReference type="EMBL" id="KAJ4952428.1"/>
    </source>
</evidence>
<accession>A0A9Q0JW36</accession>
<dbReference type="Proteomes" id="UP001141806">
    <property type="component" value="Unassembled WGS sequence"/>
</dbReference>
<sequence length="241" mass="26560">MATAVLRSQDCLRVRLPAETLTSPPFRPSKNSNPNPDPNPTSTRSGRRKGTSVGSQDKEDRRSRCEMTVERSPAKNLIMGQVTILKRGEVLKPPSEGRVPDAVAEKEKIEVKKEKIEDVSVLCSKDRLEETKIDEVSVLCWDRLGPEPEMVPKQSGLTDVKSVHCNFAGSVFLTSPPPSSLPLPGFFAKKVVPRENDVATTDLRRILRLDLLKDRIGGVSAMGFITFGKKLSVVSGLHLDF</sequence>
<evidence type="ECO:0000256" key="1">
    <source>
        <dbReference type="SAM" id="MobiDB-lite"/>
    </source>
</evidence>
<evidence type="ECO:0000313" key="3">
    <source>
        <dbReference type="Proteomes" id="UP001141806"/>
    </source>
</evidence>
<dbReference type="PANTHER" id="PTHR33670">
    <property type="entry name" value="SPLICING FACTOR, PROLINE- AND GLUTAMINE-RICH-LIKE"/>
    <property type="match status" value="1"/>
</dbReference>
<proteinExistence type="predicted"/>
<protein>
    <submittedName>
        <fullName evidence="2">Uncharacterized protein</fullName>
    </submittedName>
</protein>
<dbReference type="OrthoDB" id="1935097at2759"/>
<dbReference type="InterPro" id="IPR028322">
    <property type="entry name" value="PNRC-like_rgn"/>
</dbReference>
<feature type="compositionally biased region" description="Basic and acidic residues" evidence="1">
    <location>
        <begin position="56"/>
        <end position="69"/>
    </location>
</feature>
<name>A0A9Q0JW36_9MAGN</name>
<dbReference type="GO" id="GO:0016071">
    <property type="term" value="P:mRNA metabolic process"/>
    <property type="evidence" value="ECO:0007669"/>
    <property type="project" value="UniProtKB-ARBA"/>
</dbReference>